<keyword evidence="1" id="KW-0812">Transmembrane</keyword>
<keyword evidence="1" id="KW-1133">Transmembrane helix</keyword>
<dbReference type="Pfam" id="PF00990">
    <property type="entry name" value="GGDEF"/>
    <property type="match status" value="1"/>
</dbReference>
<dbReference type="SUPFAM" id="SSF55073">
    <property type="entry name" value="Nucleotide cyclase"/>
    <property type="match status" value="1"/>
</dbReference>
<dbReference type="Pfam" id="PF00563">
    <property type="entry name" value="EAL"/>
    <property type="match status" value="1"/>
</dbReference>
<proteinExistence type="predicted"/>
<dbReference type="InterPro" id="IPR001633">
    <property type="entry name" value="EAL_dom"/>
</dbReference>
<evidence type="ECO:0000313" key="4">
    <source>
        <dbReference type="EMBL" id="SMG23610.1"/>
    </source>
</evidence>
<organism evidence="4 5">
    <name type="scientific">Dethiosulfovibrio salsuginis</name>
    <dbReference type="NCBI Taxonomy" id="561720"/>
    <lineage>
        <taxon>Bacteria</taxon>
        <taxon>Thermotogati</taxon>
        <taxon>Synergistota</taxon>
        <taxon>Synergistia</taxon>
        <taxon>Synergistales</taxon>
        <taxon>Dethiosulfovibrionaceae</taxon>
        <taxon>Dethiosulfovibrio</taxon>
    </lineage>
</organism>
<dbReference type="OrthoDB" id="1964at2"/>
<reference evidence="5" key="1">
    <citation type="submission" date="2017-04" db="EMBL/GenBank/DDBJ databases">
        <authorList>
            <person name="Varghese N."/>
            <person name="Submissions S."/>
        </authorList>
    </citation>
    <scope>NUCLEOTIDE SEQUENCE [LARGE SCALE GENOMIC DNA]</scope>
    <source>
        <strain evidence="5">USBA 82</strain>
    </source>
</reference>
<dbReference type="PANTHER" id="PTHR44757:SF2">
    <property type="entry name" value="BIOFILM ARCHITECTURE MAINTENANCE PROTEIN MBAA"/>
    <property type="match status" value="1"/>
</dbReference>
<gene>
    <name evidence="4" type="ORF">SAMN06275492_10949</name>
</gene>
<dbReference type="InterPro" id="IPR007892">
    <property type="entry name" value="CHASE4"/>
</dbReference>
<keyword evidence="5" id="KW-1185">Reference proteome</keyword>
<feature type="domain" description="EAL" evidence="2">
    <location>
        <begin position="499"/>
        <end position="737"/>
    </location>
</feature>
<dbReference type="InterPro" id="IPR043128">
    <property type="entry name" value="Rev_trsase/Diguanyl_cyclase"/>
</dbReference>
<feature type="domain" description="GGDEF" evidence="3">
    <location>
        <begin position="358"/>
        <end position="491"/>
    </location>
</feature>
<dbReference type="InterPro" id="IPR000160">
    <property type="entry name" value="GGDEF_dom"/>
</dbReference>
<keyword evidence="1" id="KW-0472">Membrane</keyword>
<evidence type="ECO:0000313" key="5">
    <source>
        <dbReference type="Proteomes" id="UP000193355"/>
    </source>
</evidence>
<dbReference type="InterPro" id="IPR035919">
    <property type="entry name" value="EAL_sf"/>
</dbReference>
<evidence type="ECO:0000256" key="1">
    <source>
        <dbReference type="SAM" id="Phobius"/>
    </source>
</evidence>
<dbReference type="PROSITE" id="PS50883">
    <property type="entry name" value="EAL"/>
    <property type="match status" value="1"/>
</dbReference>
<dbReference type="CDD" id="cd01949">
    <property type="entry name" value="GGDEF"/>
    <property type="match status" value="1"/>
</dbReference>
<dbReference type="SMART" id="SM00052">
    <property type="entry name" value="EAL"/>
    <property type="match status" value="1"/>
</dbReference>
<accession>A0A1X7J7R0</accession>
<dbReference type="SUPFAM" id="SSF141868">
    <property type="entry name" value="EAL domain-like"/>
    <property type="match status" value="1"/>
</dbReference>
<dbReference type="SMART" id="SM00267">
    <property type="entry name" value="GGDEF"/>
    <property type="match status" value="1"/>
</dbReference>
<dbReference type="EMBL" id="FXBB01000009">
    <property type="protein sequence ID" value="SMG23610.1"/>
    <property type="molecule type" value="Genomic_DNA"/>
</dbReference>
<dbReference type="STRING" id="561720.SAMN06275492_10949"/>
<dbReference type="Gene3D" id="3.20.20.450">
    <property type="entry name" value="EAL domain"/>
    <property type="match status" value="1"/>
</dbReference>
<dbReference type="AlphaFoldDB" id="A0A1X7J7R0"/>
<dbReference type="Proteomes" id="UP000193355">
    <property type="component" value="Unassembled WGS sequence"/>
</dbReference>
<dbReference type="Pfam" id="PF05228">
    <property type="entry name" value="CHASE4"/>
    <property type="match status" value="1"/>
</dbReference>
<name>A0A1X7J7R0_9BACT</name>
<dbReference type="PROSITE" id="PS50887">
    <property type="entry name" value="GGDEF"/>
    <property type="match status" value="1"/>
</dbReference>
<dbReference type="RefSeq" id="WP_143340815.1">
    <property type="nucleotide sequence ID" value="NZ_FXBB01000009.1"/>
</dbReference>
<dbReference type="NCBIfam" id="TIGR00254">
    <property type="entry name" value="GGDEF"/>
    <property type="match status" value="1"/>
</dbReference>
<dbReference type="InterPro" id="IPR029787">
    <property type="entry name" value="Nucleotide_cyclase"/>
</dbReference>
<protein>
    <submittedName>
        <fullName evidence="4">Diguanylate cyclase (GGDEF) domain-containing protein</fullName>
    </submittedName>
</protein>
<dbReference type="Gene3D" id="3.30.70.270">
    <property type="match status" value="1"/>
</dbReference>
<sequence>MKLRHQTRSLIFTSTAGLILVAVLLIASIHSSRFRSLEKRITQEAFECSISSARNAREAQARINSDWAWWDASYRFVTEGDSNYLKEHVPPELLWENRLYFAAIVDRDLSIKWGATLGHKYPEIGPLTEEQVQVVMDIVRMNPIPKGQVLSGYTVLSGDITVAITVGEILKNDKSGPSGGWFLLASRPGHSWFGPSGHIRITSGSTGHAPQPLTIFGGKTIVSRQLPGFKSLEPAILTVIRPAAMIEAGNKLIQMSIFALILSGAIIGIATYSWITRKFINRIEFLKRQINIEDPSPLRDSGDDEIGDLCLAFNDLLNMLKRQGEIHRLESLQDPLTGLANRRLLDEKLHQAIAYGKGSIALIMVDLDGFKGVNDSLGHSVGDELLRQVGDRFNSLVGDKDTIARIGGDEFAVLAEKIGDEENALTLCRRIRGILLQPFSIDNSSLQISASLGVALYPKDGEDRMSLFDAADSAMYRAKRTGAGLVPYDPSLDGIAPETIRIDESIKESIEKGLIEPIYEKEFYLDDQMTVRSYVIRPYCSQIPFSDLKQRSRINGTAAAIDLMTLRKALRERKDDLLGLDMSVWHLWNEGLPLALSGMLRDEGFDPSRLELSFDIGCMESHRDRCLMMMNRLSSCGVSLSIREFGQHYVPISDIKELKLKSIKIPARLIGVAGQDQPMDHLVQTMVTLATKLNLEAIVTDLEPYEDIDRIREMGFTAAHMADRTLDRAFAGDIVNR</sequence>
<dbReference type="PANTHER" id="PTHR44757">
    <property type="entry name" value="DIGUANYLATE CYCLASE DGCP"/>
    <property type="match status" value="1"/>
</dbReference>
<evidence type="ECO:0000259" key="2">
    <source>
        <dbReference type="PROSITE" id="PS50883"/>
    </source>
</evidence>
<evidence type="ECO:0000259" key="3">
    <source>
        <dbReference type="PROSITE" id="PS50887"/>
    </source>
</evidence>
<feature type="transmembrane region" description="Helical" evidence="1">
    <location>
        <begin position="252"/>
        <end position="275"/>
    </location>
</feature>
<dbReference type="InterPro" id="IPR052155">
    <property type="entry name" value="Biofilm_reg_signaling"/>
</dbReference>